<feature type="compositionally biased region" description="Pro residues" evidence="1">
    <location>
        <begin position="88"/>
        <end position="100"/>
    </location>
</feature>
<organism evidence="2 3">
    <name type="scientific">Zopfia rhizophila CBS 207.26</name>
    <dbReference type="NCBI Taxonomy" id="1314779"/>
    <lineage>
        <taxon>Eukaryota</taxon>
        <taxon>Fungi</taxon>
        <taxon>Dikarya</taxon>
        <taxon>Ascomycota</taxon>
        <taxon>Pezizomycotina</taxon>
        <taxon>Dothideomycetes</taxon>
        <taxon>Dothideomycetes incertae sedis</taxon>
        <taxon>Zopfiaceae</taxon>
        <taxon>Zopfia</taxon>
    </lineage>
</organism>
<accession>A0A6A6DMV0</accession>
<feature type="region of interest" description="Disordered" evidence="1">
    <location>
        <begin position="24"/>
        <end position="160"/>
    </location>
</feature>
<name>A0A6A6DMV0_9PEZI</name>
<evidence type="ECO:0000256" key="1">
    <source>
        <dbReference type="SAM" id="MobiDB-lite"/>
    </source>
</evidence>
<gene>
    <name evidence="2" type="ORF">K469DRAFT_753528</name>
</gene>
<evidence type="ECO:0000313" key="2">
    <source>
        <dbReference type="EMBL" id="KAF2180323.1"/>
    </source>
</evidence>
<dbReference type="OrthoDB" id="3562657at2759"/>
<evidence type="ECO:0000313" key="3">
    <source>
        <dbReference type="Proteomes" id="UP000800200"/>
    </source>
</evidence>
<dbReference type="EMBL" id="ML994659">
    <property type="protein sequence ID" value="KAF2180323.1"/>
    <property type="molecule type" value="Genomic_DNA"/>
</dbReference>
<protein>
    <submittedName>
        <fullName evidence="2">Uncharacterized protein</fullName>
    </submittedName>
</protein>
<reference evidence="2" key="1">
    <citation type="journal article" date="2020" name="Stud. Mycol.">
        <title>101 Dothideomycetes genomes: a test case for predicting lifestyles and emergence of pathogens.</title>
        <authorList>
            <person name="Haridas S."/>
            <person name="Albert R."/>
            <person name="Binder M."/>
            <person name="Bloem J."/>
            <person name="Labutti K."/>
            <person name="Salamov A."/>
            <person name="Andreopoulos B."/>
            <person name="Baker S."/>
            <person name="Barry K."/>
            <person name="Bills G."/>
            <person name="Bluhm B."/>
            <person name="Cannon C."/>
            <person name="Castanera R."/>
            <person name="Culley D."/>
            <person name="Daum C."/>
            <person name="Ezra D."/>
            <person name="Gonzalez J."/>
            <person name="Henrissat B."/>
            <person name="Kuo A."/>
            <person name="Liang C."/>
            <person name="Lipzen A."/>
            <person name="Lutzoni F."/>
            <person name="Magnuson J."/>
            <person name="Mondo S."/>
            <person name="Nolan M."/>
            <person name="Ohm R."/>
            <person name="Pangilinan J."/>
            <person name="Park H.-J."/>
            <person name="Ramirez L."/>
            <person name="Alfaro M."/>
            <person name="Sun H."/>
            <person name="Tritt A."/>
            <person name="Yoshinaga Y."/>
            <person name="Zwiers L.-H."/>
            <person name="Turgeon B."/>
            <person name="Goodwin S."/>
            <person name="Spatafora J."/>
            <person name="Crous P."/>
            <person name="Grigoriev I."/>
        </authorList>
    </citation>
    <scope>NUCLEOTIDE SEQUENCE</scope>
    <source>
        <strain evidence="2">CBS 207.26</strain>
    </source>
</reference>
<feature type="compositionally biased region" description="Basic and acidic residues" evidence="1">
    <location>
        <begin position="146"/>
        <end position="160"/>
    </location>
</feature>
<keyword evidence="3" id="KW-1185">Reference proteome</keyword>
<sequence length="160" mass="17091">MRALSVEDIEGICHERPPAEDELFFGDVGVTDGPSATHKRTRPSSVYTIISPTAVPDLTWEPELEDPRSAKRRRPAERQAESLILDPIPTPRSMPLPAPSGPDSRTGARNEPSPGPLDTDSKGDGAGSPVLPLNDLLDVENGCDGAHGRGTGEELLHSSR</sequence>
<dbReference type="AlphaFoldDB" id="A0A6A6DMV0"/>
<dbReference type="Proteomes" id="UP000800200">
    <property type="component" value="Unassembled WGS sequence"/>
</dbReference>
<proteinExistence type="predicted"/>